<dbReference type="EMBL" id="AP017312">
    <property type="protein sequence ID" value="BAU26311.1"/>
    <property type="molecule type" value="Genomic_DNA"/>
</dbReference>
<dbReference type="SMART" id="SM00448">
    <property type="entry name" value="REC"/>
    <property type="match status" value="1"/>
</dbReference>
<dbReference type="SUPFAM" id="SSF48452">
    <property type="entry name" value="TPR-like"/>
    <property type="match status" value="1"/>
</dbReference>
<dbReference type="GO" id="GO:0006355">
    <property type="term" value="P:regulation of DNA-templated transcription"/>
    <property type="evidence" value="ECO:0007669"/>
    <property type="project" value="InterPro"/>
</dbReference>
<dbReference type="PROSITE" id="PS50110">
    <property type="entry name" value="RESPONSE_REGULATORY"/>
    <property type="match status" value="1"/>
</dbReference>
<dbReference type="KEGG" id="asoc:CB4_00425"/>
<dbReference type="GO" id="GO:0003677">
    <property type="term" value="F:DNA binding"/>
    <property type="evidence" value="ECO:0007669"/>
    <property type="project" value="UniProtKB-KW"/>
</dbReference>
<keyword evidence="5" id="KW-0804">Transcription</keyword>
<sequence length="371" mass="43581">MFQVVIVEDEKPILDLMRYVLERNPNYTITGAFTNPVEALQRLPELRPDVVFLDVEMPKMNGLELAQRINVMSENIQIIFTTAYKQYALDAFDVCALDYILKPVMPAAIERVTNRLLKQHRLSTPGEQRVQPITIRCFGGFEVRNSQGALVRWSTRKTEELFAFFLCHPGRDISKWRLIDLLWPDMEEERATHNVHNTIYRLKKLLKEHKIGMDILKTSDGYLLETSNHQYDVLQFQQHDLTSVDELVEEERAEHLCSLYTGLLLEGKDYAWKTQWEEVYGNQYTSLVQKLHQKDLARQDWKRAERRLEAFLSVYPLHEEMNLALLRIYTVSGEQEKLAKHYARFESLYRREIGLELPQEVQILAASHLSR</sequence>
<name>A0A0U5B810_9BACL</name>
<dbReference type="RefSeq" id="WP_096463370.1">
    <property type="nucleotide sequence ID" value="NZ_AP017312.1"/>
</dbReference>
<evidence type="ECO:0000313" key="7">
    <source>
        <dbReference type="Proteomes" id="UP000217696"/>
    </source>
</evidence>
<keyword evidence="7" id="KW-1185">Reference proteome</keyword>
<dbReference type="Gene3D" id="1.10.10.10">
    <property type="entry name" value="Winged helix-like DNA-binding domain superfamily/Winged helix DNA-binding domain"/>
    <property type="match status" value="1"/>
</dbReference>
<dbReference type="Gene3D" id="3.40.50.2300">
    <property type="match status" value="1"/>
</dbReference>
<keyword evidence="2" id="KW-0902">Two-component regulatory system</keyword>
<evidence type="ECO:0000256" key="2">
    <source>
        <dbReference type="ARBA" id="ARBA00023012"/>
    </source>
</evidence>
<evidence type="ECO:0000256" key="3">
    <source>
        <dbReference type="ARBA" id="ARBA00023015"/>
    </source>
</evidence>
<evidence type="ECO:0000256" key="1">
    <source>
        <dbReference type="ARBA" id="ARBA00005820"/>
    </source>
</evidence>
<dbReference type="Pfam" id="PF00072">
    <property type="entry name" value="Response_reg"/>
    <property type="match status" value="1"/>
</dbReference>
<evidence type="ECO:0000313" key="6">
    <source>
        <dbReference type="EMBL" id="BAU26311.1"/>
    </source>
</evidence>
<dbReference type="InterPro" id="IPR001867">
    <property type="entry name" value="OmpR/PhoB-type_DNA-bd"/>
</dbReference>
<dbReference type="AlphaFoldDB" id="A0A0U5B810"/>
<comment type="similarity">
    <text evidence="1">Belongs to the AfsR/DnrI/RedD regulatory family.</text>
</comment>
<keyword evidence="4" id="KW-0238">DNA-binding</keyword>
<proteinExistence type="inferred from homology"/>
<dbReference type="OrthoDB" id="3190595at2"/>
<dbReference type="InterPro" id="IPR036388">
    <property type="entry name" value="WH-like_DNA-bd_sf"/>
</dbReference>
<dbReference type="Gene3D" id="1.25.40.10">
    <property type="entry name" value="Tetratricopeptide repeat domain"/>
    <property type="match status" value="1"/>
</dbReference>
<dbReference type="Proteomes" id="UP000217696">
    <property type="component" value="Chromosome"/>
</dbReference>
<organism evidence="6 7">
    <name type="scientific">Aneurinibacillus soli</name>
    <dbReference type="NCBI Taxonomy" id="1500254"/>
    <lineage>
        <taxon>Bacteria</taxon>
        <taxon>Bacillati</taxon>
        <taxon>Bacillota</taxon>
        <taxon>Bacilli</taxon>
        <taxon>Bacillales</taxon>
        <taxon>Paenibacillaceae</taxon>
        <taxon>Aneurinibacillus group</taxon>
        <taxon>Aneurinibacillus</taxon>
    </lineage>
</organism>
<gene>
    <name evidence="6" type="primary">yehT_1</name>
    <name evidence="6" type="ORF">CB4_00425</name>
</gene>
<evidence type="ECO:0000256" key="4">
    <source>
        <dbReference type="ARBA" id="ARBA00023125"/>
    </source>
</evidence>
<dbReference type="PANTHER" id="PTHR35807">
    <property type="entry name" value="TRANSCRIPTIONAL REGULATOR REDD-RELATED"/>
    <property type="match status" value="1"/>
</dbReference>
<dbReference type="SUPFAM" id="SSF46894">
    <property type="entry name" value="C-terminal effector domain of the bipartite response regulators"/>
    <property type="match status" value="1"/>
</dbReference>
<dbReference type="InterPro" id="IPR051677">
    <property type="entry name" value="AfsR-DnrI-RedD_regulator"/>
</dbReference>
<dbReference type="SUPFAM" id="SSF52172">
    <property type="entry name" value="CheY-like"/>
    <property type="match status" value="1"/>
</dbReference>
<dbReference type="InterPro" id="IPR016032">
    <property type="entry name" value="Sig_transdc_resp-reg_C-effctor"/>
</dbReference>
<protein>
    <submittedName>
        <fullName evidence="6">Transcriptional regulatory protein YehT</fullName>
    </submittedName>
</protein>
<accession>A0A0U5B810</accession>
<evidence type="ECO:0000256" key="5">
    <source>
        <dbReference type="ARBA" id="ARBA00023163"/>
    </source>
</evidence>
<dbReference type="SMART" id="SM01043">
    <property type="entry name" value="BTAD"/>
    <property type="match status" value="1"/>
</dbReference>
<dbReference type="InterPro" id="IPR001789">
    <property type="entry name" value="Sig_transdc_resp-reg_receiver"/>
</dbReference>
<dbReference type="GO" id="GO:0000160">
    <property type="term" value="P:phosphorelay signal transduction system"/>
    <property type="evidence" value="ECO:0007669"/>
    <property type="project" value="UniProtKB-KW"/>
</dbReference>
<dbReference type="InterPro" id="IPR011990">
    <property type="entry name" value="TPR-like_helical_dom_sf"/>
</dbReference>
<dbReference type="PANTHER" id="PTHR35807:SF2">
    <property type="entry name" value="TRANSCRIPTIONAL ACTIVATOR DOMAIN"/>
    <property type="match status" value="1"/>
</dbReference>
<dbReference type="Pfam" id="PF00486">
    <property type="entry name" value="Trans_reg_C"/>
    <property type="match status" value="1"/>
</dbReference>
<dbReference type="Pfam" id="PF03704">
    <property type="entry name" value="BTAD"/>
    <property type="match status" value="1"/>
</dbReference>
<reference evidence="6 7" key="1">
    <citation type="submission" date="2015-12" db="EMBL/GenBank/DDBJ databases">
        <title>Genome sequence of Aneurinibacillus soli.</title>
        <authorList>
            <person name="Lee J.S."/>
            <person name="Lee K.C."/>
            <person name="Kim K.K."/>
            <person name="Lee B.W."/>
        </authorList>
    </citation>
    <scope>NUCLEOTIDE SEQUENCE [LARGE SCALE GENOMIC DNA]</scope>
    <source>
        <strain evidence="6 7">CB4</strain>
    </source>
</reference>
<dbReference type="InterPro" id="IPR005158">
    <property type="entry name" value="BTAD"/>
</dbReference>
<keyword evidence="3" id="KW-0805">Transcription regulation</keyword>
<dbReference type="SMART" id="SM00862">
    <property type="entry name" value="Trans_reg_C"/>
    <property type="match status" value="1"/>
</dbReference>
<dbReference type="InterPro" id="IPR011006">
    <property type="entry name" value="CheY-like_superfamily"/>
</dbReference>